<protein>
    <recommendedName>
        <fullName evidence="3">Anaphase-promoting complex subunit 1</fullName>
    </recommendedName>
</protein>
<proteinExistence type="predicted"/>
<gene>
    <name evidence="1" type="ORF">H312_01739</name>
</gene>
<dbReference type="HOGENOM" id="CLU_314221_0_0_1"/>
<name>A0A059F1K1_9MICR</name>
<sequence length="931" mass="109322">MHLVWQNQILLINDKKFTFTLPIKKAFMFDSIPIVLTDTIIFIEEIPFSPLSKEQAFDTKVTEANEYAFANQVEYLMPKINNCFKDDIIYYQIENKIFSLEHQYSDPEFLFYSLYELLEVTSKYFIFGNGGRLFLKEKQTEFMLEIVFFNNNLAIKNISSEEISDSLITYNGINFIKVNDTLVLFNEKYVYFLEMETLNVNTLEIDLKMIEIVYYNSKYLTLINDDLFDNKTLIKPNVSCEDINTYGIFDMNSKICQNFVKIKQSRVEKFEKNLAKSSSPHNYIKTNIHWLDDAEYIEKLTNYYLNPLNKQLEEDPIIKIPSPTSMQDYLLDFDPSMSTNLSDKKFSNEQTINKNETLNFNDIFNKNLPNNKTFTNNLKRLVRIKQNIQLKNKIFKEIPNIQYLKKISSLNLMNLDTKTKEALLLCFEAQKNFLQEETDLENKRQKIYKLKKSAQSPLILYSSLKPSFISVGFNNSIVRILMIDKSNYIGMINLKENESPILTKSIPTKEEDNEIYKIINNQVYSKDSYTAEEIAGLILGLGINKSYHHIFSSDNDFINSMSLIAVSLTSGAKKDSSLITNLKVNNLVLNTATVISIGYSFEATNNAFIIELLIKEANKFGCINKQWYDEIYRLIAGYSIVLVHKKNLVNYSFINYKFNYFIEFNDKLTELIVNGILFWNSKNYRILSKLKRNINNRLEEVFYSEVFINGITNKEIDIPSFKNDLSLYEIYKLAGKYFYLGIYTLLSGNENDILYKRLRKECLLSEQEMFHNKNYKVLFDILLVTLCIIYNGTNDLKILKILRRNLNLNGNVRINDFINGKFEINYFFRYGDYLRYKMCIGLLFSGLGRFRLNKDCLLELIYAFYINFPFNEEDQKVFSFFRHNLVSKLIKKDDVVISDWSKEDKRVLFDLFSNYYEEVGEVDISLGNFIN</sequence>
<dbReference type="EMBL" id="KK365160">
    <property type="protein sequence ID" value="KCZ80856.1"/>
    <property type="molecule type" value="Genomic_DNA"/>
</dbReference>
<reference evidence="2" key="1">
    <citation type="submission" date="2013-02" db="EMBL/GenBank/DDBJ databases">
        <authorList>
            <consortium name="The Broad Institute Genome Sequencing Platform"/>
            <person name="Cuomo C."/>
            <person name="Becnel J."/>
            <person name="Sanscrainte N."/>
            <person name="Walker B."/>
            <person name="Young S.K."/>
            <person name="Zeng Q."/>
            <person name="Gargeya S."/>
            <person name="Fitzgerald M."/>
            <person name="Haas B."/>
            <person name="Abouelleil A."/>
            <person name="Alvarado L."/>
            <person name="Arachchi H.M."/>
            <person name="Berlin A.M."/>
            <person name="Chapman S.B."/>
            <person name="Dewar J."/>
            <person name="Goldberg J."/>
            <person name="Griggs A."/>
            <person name="Gujja S."/>
            <person name="Hansen M."/>
            <person name="Howarth C."/>
            <person name="Imamovic A."/>
            <person name="Larimer J."/>
            <person name="McCowan C."/>
            <person name="Murphy C."/>
            <person name="Neiman D."/>
            <person name="Pearson M."/>
            <person name="Priest M."/>
            <person name="Roberts A."/>
            <person name="Saif S."/>
            <person name="Shea T."/>
            <person name="Sisk P."/>
            <person name="Sykes S."/>
            <person name="Wortman J."/>
            <person name="Nusbaum C."/>
            <person name="Birren B."/>
        </authorList>
    </citation>
    <scope>NUCLEOTIDE SEQUENCE [LARGE SCALE GENOMIC DNA]</scope>
    <source>
        <strain evidence="2">PRA339</strain>
    </source>
</reference>
<accession>A0A059F1K1</accession>
<dbReference type="STRING" id="1288291.A0A059F1K1"/>
<evidence type="ECO:0000313" key="1">
    <source>
        <dbReference type="EMBL" id="KCZ80856.1"/>
    </source>
</evidence>
<dbReference type="OrthoDB" id="26401at2759"/>
<keyword evidence="2" id="KW-1185">Reference proteome</keyword>
<organism evidence="1 2">
    <name type="scientific">Anncaliia algerae PRA339</name>
    <dbReference type="NCBI Taxonomy" id="1288291"/>
    <lineage>
        <taxon>Eukaryota</taxon>
        <taxon>Fungi</taxon>
        <taxon>Fungi incertae sedis</taxon>
        <taxon>Microsporidia</taxon>
        <taxon>Tubulinosematoidea</taxon>
        <taxon>Tubulinosematidae</taxon>
        <taxon>Anncaliia</taxon>
    </lineage>
</organism>
<evidence type="ECO:0000313" key="2">
    <source>
        <dbReference type="Proteomes" id="UP000030655"/>
    </source>
</evidence>
<evidence type="ECO:0008006" key="3">
    <source>
        <dbReference type="Google" id="ProtNLM"/>
    </source>
</evidence>
<reference evidence="1 2" key="2">
    <citation type="submission" date="2014-03" db="EMBL/GenBank/DDBJ databases">
        <title>The Genome Sequence of Anncaliia algerae insect isolate PRA339.</title>
        <authorList>
            <consortium name="The Broad Institute Genome Sequencing Platform"/>
            <consortium name="The Broad Institute Genome Sequencing Center for Infectious Disease"/>
            <person name="Cuomo C."/>
            <person name="Becnel J."/>
            <person name="Sanscrainte N."/>
            <person name="Walker B."/>
            <person name="Young S.K."/>
            <person name="Zeng Q."/>
            <person name="Gargeya S."/>
            <person name="Fitzgerald M."/>
            <person name="Haas B."/>
            <person name="Abouelleil A."/>
            <person name="Alvarado L."/>
            <person name="Arachchi H.M."/>
            <person name="Berlin A.M."/>
            <person name="Chapman S.B."/>
            <person name="Dewar J."/>
            <person name="Goldberg J."/>
            <person name="Griggs A."/>
            <person name="Gujja S."/>
            <person name="Hansen M."/>
            <person name="Howarth C."/>
            <person name="Imamovic A."/>
            <person name="Larimer J."/>
            <person name="McCowan C."/>
            <person name="Murphy C."/>
            <person name="Neiman D."/>
            <person name="Pearson M."/>
            <person name="Priest M."/>
            <person name="Roberts A."/>
            <person name="Saif S."/>
            <person name="Shea T."/>
            <person name="Sisk P."/>
            <person name="Sykes S."/>
            <person name="Wortman J."/>
            <person name="Nusbaum C."/>
            <person name="Birren B."/>
        </authorList>
    </citation>
    <scope>NUCLEOTIDE SEQUENCE [LARGE SCALE GENOMIC DNA]</scope>
    <source>
        <strain evidence="1 2">PRA339</strain>
    </source>
</reference>
<dbReference type="Proteomes" id="UP000030655">
    <property type="component" value="Unassembled WGS sequence"/>
</dbReference>
<dbReference type="AlphaFoldDB" id="A0A059F1K1"/>
<dbReference type="VEuPathDB" id="MicrosporidiaDB:H312_01739"/>